<accession>A0A225MYN3</accession>
<keyword evidence="2" id="KW-1185">Reference proteome</keyword>
<organism evidence="1 2">
    <name type="scientific">Candidimonas nitroreducens</name>
    <dbReference type="NCBI Taxonomy" id="683354"/>
    <lineage>
        <taxon>Bacteria</taxon>
        <taxon>Pseudomonadati</taxon>
        <taxon>Pseudomonadota</taxon>
        <taxon>Betaproteobacteria</taxon>
        <taxon>Burkholderiales</taxon>
        <taxon>Alcaligenaceae</taxon>
        <taxon>Candidimonas</taxon>
    </lineage>
</organism>
<dbReference type="AlphaFoldDB" id="A0A225MYN3"/>
<sequence length="285" mass="31551">MGTLIDCEAHAPQIRSSDGVCHWVLRCARFLVVLTRTVDETTLVRESDVDEHMAIIPPGMEAVADVEGDRRASSGDALLIMPPGRSELRLRGGGVLTRVFSSRAVDLAARAVNAADYETLEPSLRQVADWPPPLEGYRLRHYALSGYAPHKGISRVFRSTNLMVNIMFPYESPRDPHDLMPHAHEDFEQITVTPAGRFIHHLRTPWDMDSAQWRDDVHMRVGSPSALSIPDRLIHTTQAMEAGCRIIDVFGPPRMDFSLVPGMVLNGHEYPMPEAGAGASGLEDT</sequence>
<dbReference type="Gene3D" id="2.60.120.10">
    <property type="entry name" value="Jelly Rolls"/>
    <property type="match status" value="1"/>
</dbReference>
<comment type="caution">
    <text evidence="1">The sequence shown here is derived from an EMBL/GenBank/DDBJ whole genome shotgun (WGS) entry which is preliminary data.</text>
</comment>
<dbReference type="Proteomes" id="UP000214603">
    <property type="component" value="Unassembled WGS sequence"/>
</dbReference>
<evidence type="ECO:0000313" key="1">
    <source>
        <dbReference type="EMBL" id="OWT66172.1"/>
    </source>
</evidence>
<proteinExistence type="predicted"/>
<gene>
    <name evidence="1" type="ORF">CEY11_00005</name>
</gene>
<name>A0A225MYN3_9BURK</name>
<dbReference type="EMBL" id="NJIH01000001">
    <property type="protein sequence ID" value="OWT66172.1"/>
    <property type="molecule type" value="Genomic_DNA"/>
</dbReference>
<evidence type="ECO:0000313" key="2">
    <source>
        <dbReference type="Proteomes" id="UP000214603"/>
    </source>
</evidence>
<reference evidence="2" key="1">
    <citation type="submission" date="2017-06" db="EMBL/GenBank/DDBJ databases">
        <title>Herbaspirillum phytohormonus sp. nov., isolated from the root nodule of Robinia pseudoacacia in lead-zinc mine.</title>
        <authorList>
            <person name="Fan M."/>
            <person name="Lin Y."/>
        </authorList>
    </citation>
    <scope>NUCLEOTIDE SEQUENCE [LARGE SCALE GENOMIC DNA]</scope>
    <source>
        <strain evidence="2">SC-089</strain>
    </source>
</reference>
<evidence type="ECO:0008006" key="3">
    <source>
        <dbReference type="Google" id="ProtNLM"/>
    </source>
</evidence>
<protein>
    <recommendedName>
        <fullName evidence="3">Cupin</fullName>
    </recommendedName>
</protein>
<dbReference type="InterPro" id="IPR014710">
    <property type="entry name" value="RmlC-like_jellyroll"/>
</dbReference>